<proteinExistence type="predicted"/>
<dbReference type="AlphaFoldDB" id="A0A2U1F7F6"/>
<comment type="subcellular location">
    <subcellularLocation>
        <location evidence="1">Membrane</location>
        <topology evidence="1">Multi-pass membrane protein</topology>
    </subcellularLocation>
</comment>
<dbReference type="InterPro" id="IPR036249">
    <property type="entry name" value="Thioredoxin-like_sf"/>
</dbReference>
<dbReference type="GO" id="GO:0045454">
    <property type="term" value="P:cell redox homeostasis"/>
    <property type="evidence" value="ECO:0007669"/>
    <property type="project" value="TreeGrafter"/>
</dbReference>
<dbReference type="InterPro" id="IPR028250">
    <property type="entry name" value="DsbDN"/>
</dbReference>
<feature type="transmembrane region" description="Helical" evidence="6">
    <location>
        <begin position="391"/>
        <end position="411"/>
    </location>
</feature>
<evidence type="ECO:0000259" key="9">
    <source>
        <dbReference type="Pfam" id="PF11412"/>
    </source>
</evidence>
<reference evidence="10 11" key="1">
    <citation type="submission" date="2018-04" db="EMBL/GenBank/DDBJ databases">
        <title>Genomic Encyclopedia of Type Strains, Phase IV (KMG-IV): sequencing the most valuable type-strain genomes for metagenomic binning, comparative biology and taxonomic classification.</title>
        <authorList>
            <person name="Goeker M."/>
        </authorList>
    </citation>
    <scope>NUCLEOTIDE SEQUENCE [LARGE SCALE GENOMIC DNA]</scope>
    <source>
        <strain evidence="10 11">DSM 28520</strain>
    </source>
</reference>
<evidence type="ECO:0000256" key="6">
    <source>
        <dbReference type="SAM" id="Phobius"/>
    </source>
</evidence>
<evidence type="ECO:0000313" key="11">
    <source>
        <dbReference type="Proteomes" id="UP000245462"/>
    </source>
</evidence>
<evidence type="ECO:0000256" key="5">
    <source>
        <dbReference type="ARBA" id="ARBA00023136"/>
    </source>
</evidence>
<evidence type="ECO:0000256" key="7">
    <source>
        <dbReference type="SAM" id="SignalP"/>
    </source>
</evidence>
<feature type="domain" description="Cytochrome C biogenesis protein transmembrane" evidence="8">
    <location>
        <begin position="233"/>
        <end position="444"/>
    </location>
</feature>
<dbReference type="InterPro" id="IPR036929">
    <property type="entry name" value="DsbDN_sf"/>
</dbReference>
<dbReference type="EMBL" id="QEKY01000015">
    <property type="protein sequence ID" value="PVZ08104.1"/>
    <property type="molecule type" value="Genomic_DNA"/>
</dbReference>
<keyword evidence="2 6" id="KW-0812">Transmembrane</keyword>
<feature type="transmembrane region" description="Helical" evidence="6">
    <location>
        <begin position="355"/>
        <end position="379"/>
    </location>
</feature>
<protein>
    <submittedName>
        <fullName evidence="10">Thiol:disulfide interchange protein DsbD</fullName>
    </submittedName>
</protein>
<evidence type="ECO:0000259" key="8">
    <source>
        <dbReference type="Pfam" id="PF02683"/>
    </source>
</evidence>
<keyword evidence="11" id="KW-1185">Reference proteome</keyword>
<dbReference type="Gene3D" id="3.40.30.10">
    <property type="entry name" value="Glutaredoxin"/>
    <property type="match status" value="1"/>
</dbReference>
<gene>
    <name evidence="10" type="ORF">C7382_11537</name>
</gene>
<name>A0A2U1F7F6_9PORP</name>
<dbReference type="Pfam" id="PF11412">
    <property type="entry name" value="DsbD_N"/>
    <property type="match status" value="1"/>
</dbReference>
<dbReference type="Pfam" id="PF02683">
    <property type="entry name" value="DsbD_TM"/>
    <property type="match status" value="1"/>
</dbReference>
<dbReference type="GO" id="GO:0016020">
    <property type="term" value="C:membrane"/>
    <property type="evidence" value="ECO:0007669"/>
    <property type="project" value="UniProtKB-SubCell"/>
</dbReference>
<keyword evidence="4 6" id="KW-1133">Transmembrane helix</keyword>
<feature type="transmembrane region" description="Helical" evidence="6">
    <location>
        <begin position="461"/>
        <end position="480"/>
    </location>
</feature>
<evidence type="ECO:0000256" key="2">
    <source>
        <dbReference type="ARBA" id="ARBA00022692"/>
    </source>
</evidence>
<dbReference type="PANTHER" id="PTHR32234:SF0">
    <property type="entry name" value="THIOL:DISULFIDE INTERCHANGE PROTEIN DSBD"/>
    <property type="match status" value="1"/>
</dbReference>
<evidence type="ECO:0000256" key="3">
    <source>
        <dbReference type="ARBA" id="ARBA00022748"/>
    </source>
</evidence>
<dbReference type="GO" id="GO:0017004">
    <property type="term" value="P:cytochrome complex assembly"/>
    <property type="evidence" value="ECO:0007669"/>
    <property type="project" value="UniProtKB-KW"/>
</dbReference>
<dbReference type="Proteomes" id="UP000245462">
    <property type="component" value="Unassembled WGS sequence"/>
</dbReference>
<dbReference type="Gene3D" id="2.60.40.1250">
    <property type="entry name" value="Thiol:disulfide interchange protein DsbD, N-terminal domain"/>
    <property type="match status" value="1"/>
</dbReference>
<dbReference type="GO" id="GO:0015035">
    <property type="term" value="F:protein-disulfide reductase activity"/>
    <property type="evidence" value="ECO:0007669"/>
    <property type="project" value="TreeGrafter"/>
</dbReference>
<feature type="signal peptide" evidence="7">
    <location>
        <begin position="1"/>
        <end position="26"/>
    </location>
</feature>
<feature type="transmembrane region" description="Helical" evidence="6">
    <location>
        <begin position="309"/>
        <end position="334"/>
    </location>
</feature>
<sequence>MNLRNCKWMLALALLFLSMLPFGASAQMFTDVIVWKTSLQDSDTPEKTLVFTATIKPGWHLYDQNLPDDGPTSLEFLFDKIVGAKLVGKAQANKAPINKYDKQFEMDLRWFESSVTFRQKIQVTDPAKFSIKGGVRFMACNDENCLPPETTDFSFDASMIKSKAAAPATEGEAPLDVADQDTAASTTTADSLSQTAAVGALSSNADLWTPVVSELRAYGDSTLQQAESAPWKIFIYGFLYGFVALLTPCVWPMIPMTVSFFLKRNKDKKKAVRDAVTYGASIIVIYVVLGLLITGIFGVNSLNSLATNAVFNIIFFLLLVVFAISFFGAFELVLPASWTNKLDSKADSTTGLLSIFFMAFTLALVSFSCTGPIIGTLLVQAATAGSKLAPAMGMLGFATSLALPFTLFAIFPSWLQGMPKSGGWLNMVKVVLGFLELALALKFLSVADLAYGWHILDRETFLSLWIIIFALLGCYLLGWIRFSHDSEWPHLTVPRFMMATVSLAFAVYMVPGLWGAPLKAVSAFAPPLHTQDFNLYSGEVHAHFTDYEAGMAFARQENKPVLVDFSGHGCVNCRKMENAVWIDPTVKSMLEKDYVLITLMVDEKKPLAEPLKIVFDGKEKTLRTVGDKWSYLQSSKFGANAQPFYVALDHEGKPLGASYSYNEDVPLYIDFLKGGLNEFKKRKNK</sequence>
<evidence type="ECO:0000313" key="10">
    <source>
        <dbReference type="EMBL" id="PVZ08104.1"/>
    </source>
</evidence>
<accession>A0A2U1F7F6</accession>
<feature type="chain" id="PRO_5015607012" evidence="7">
    <location>
        <begin position="27"/>
        <end position="685"/>
    </location>
</feature>
<comment type="caution">
    <text evidence="10">The sequence shown here is derived from an EMBL/GenBank/DDBJ whole genome shotgun (WGS) entry which is preliminary data.</text>
</comment>
<keyword evidence="5 6" id="KW-0472">Membrane</keyword>
<keyword evidence="3" id="KW-0201">Cytochrome c-type biogenesis</keyword>
<feature type="transmembrane region" description="Helical" evidence="6">
    <location>
        <begin position="423"/>
        <end position="441"/>
    </location>
</feature>
<organism evidence="10 11">
    <name type="scientific">Porphyromonas loveana</name>
    <dbReference type="NCBI Taxonomy" id="1884669"/>
    <lineage>
        <taxon>Bacteria</taxon>
        <taxon>Pseudomonadati</taxon>
        <taxon>Bacteroidota</taxon>
        <taxon>Bacteroidia</taxon>
        <taxon>Bacteroidales</taxon>
        <taxon>Porphyromonadaceae</taxon>
        <taxon>Porphyromonas</taxon>
    </lineage>
</organism>
<evidence type="ECO:0000256" key="1">
    <source>
        <dbReference type="ARBA" id="ARBA00004141"/>
    </source>
</evidence>
<dbReference type="PANTHER" id="PTHR32234">
    <property type="entry name" value="THIOL:DISULFIDE INTERCHANGE PROTEIN DSBD"/>
    <property type="match status" value="1"/>
</dbReference>
<dbReference type="SUPFAM" id="SSF52833">
    <property type="entry name" value="Thioredoxin-like"/>
    <property type="match status" value="1"/>
</dbReference>
<keyword evidence="7" id="KW-0732">Signal</keyword>
<feature type="transmembrane region" description="Helical" evidence="6">
    <location>
        <begin position="275"/>
        <end position="297"/>
    </location>
</feature>
<dbReference type="InterPro" id="IPR003834">
    <property type="entry name" value="Cyt_c_assmbl_TM_dom"/>
</dbReference>
<feature type="transmembrane region" description="Helical" evidence="6">
    <location>
        <begin position="492"/>
        <end position="514"/>
    </location>
</feature>
<feature type="transmembrane region" description="Helical" evidence="6">
    <location>
        <begin position="233"/>
        <end position="254"/>
    </location>
</feature>
<dbReference type="Pfam" id="PF13899">
    <property type="entry name" value="Thioredoxin_7"/>
    <property type="match status" value="1"/>
</dbReference>
<evidence type="ECO:0000256" key="4">
    <source>
        <dbReference type="ARBA" id="ARBA00022989"/>
    </source>
</evidence>
<feature type="domain" description="Thiol:disulfide interchange protein DsbD N-terminal" evidence="9">
    <location>
        <begin position="45"/>
        <end position="155"/>
    </location>
</feature>